<dbReference type="RefSeq" id="WP_141609229.1">
    <property type="nucleotide sequence ID" value="NZ_VIGC02000006.1"/>
</dbReference>
<dbReference type="PROSITE" id="PS50928">
    <property type="entry name" value="ABC_TM1"/>
    <property type="match status" value="2"/>
</dbReference>
<proteinExistence type="inferred from homology"/>
<feature type="transmembrane region" description="Helical" evidence="7">
    <location>
        <begin position="549"/>
        <end position="570"/>
    </location>
</feature>
<dbReference type="Gene3D" id="1.10.3720.10">
    <property type="entry name" value="MetI-like"/>
    <property type="match status" value="2"/>
</dbReference>
<evidence type="ECO:0000256" key="8">
    <source>
        <dbReference type="SAM" id="MobiDB-lite"/>
    </source>
</evidence>
<evidence type="ECO:0000256" key="7">
    <source>
        <dbReference type="RuleBase" id="RU363032"/>
    </source>
</evidence>
<dbReference type="InParanoid" id="A0A540VJC1"/>
<feature type="transmembrane region" description="Helical" evidence="7">
    <location>
        <begin position="152"/>
        <end position="179"/>
    </location>
</feature>
<dbReference type="Proteomes" id="UP000317371">
    <property type="component" value="Unassembled WGS sequence"/>
</dbReference>
<accession>A0A540VJC1</accession>
<feature type="transmembrane region" description="Helical" evidence="7">
    <location>
        <begin position="319"/>
        <end position="337"/>
    </location>
</feature>
<evidence type="ECO:0000256" key="2">
    <source>
        <dbReference type="ARBA" id="ARBA00022448"/>
    </source>
</evidence>
<comment type="similarity">
    <text evidence="7">Belongs to the binding-protein-dependent transport system permease family.</text>
</comment>
<dbReference type="GO" id="GO:0055085">
    <property type="term" value="P:transmembrane transport"/>
    <property type="evidence" value="ECO:0007669"/>
    <property type="project" value="InterPro"/>
</dbReference>
<evidence type="ECO:0000256" key="1">
    <source>
        <dbReference type="ARBA" id="ARBA00004651"/>
    </source>
</evidence>
<feature type="domain" description="ABC transmembrane type-1" evidence="9">
    <location>
        <begin position="87"/>
        <end position="287"/>
    </location>
</feature>
<dbReference type="InterPro" id="IPR035906">
    <property type="entry name" value="MetI-like_sf"/>
</dbReference>
<dbReference type="AlphaFoldDB" id="A0A540VJC1"/>
<feature type="transmembrane region" description="Helical" evidence="7">
    <location>
        <begin position="88"/>
        <end position="111"/>
    </location>
</feature>
<comment type="subcellular location">
    <subcellularLocation>
        <location evidence="1 7">Cell membrane</location>
        <topology evidence="1 7">Multi-pass membrane protein</topology>
    </subcellularLocation>
</comment>
<keyword evidence="6 7" id="KW-0472">Membrane</keyword>
<keyword evidence="4 7" id="KW-0812">Transmembrane</keyword>
<dbReference type="CDD" id="cd06261">
    <property type="entry name" value="TM_PBP2"/>
    <property type="match status" value="1"/>
</dbReference>
<feature type="transmembrane region" description="Helical" evidence="7">
    <location>
        <begin position="517"/>
        <end position="537"/>
    </location>
</feature>
<evidence type="ECO:0000256" key="3">
    <source>
        <dbReference type="ARBA" id="ARBA00022475"/>
    </source>
</evidence>
<feature type="transmembrane region" description="Helical" evidence="7">
    <location>
        <begin position="233"/>
        <end position="254"/>
    </location>
</feature>
<name>A0A540VJC1_9CHLR</name>
<evidence type="ECO:0000313" key="11">
    <source>
        <dbReference type="Proteomes" id="UP000317371"/>
    </source>
</evidence>
<dbReference type="EMBL" id="VIGC01000006">
    <property type="protein sequence ID" value="TQE96857.1"/>
    <property type="molecule type" value="Genomic_DNA"/>
</dbReference>
<dbReference type="SUPFAM" id="SSF161098">
    <property type="entry name" value="MetI-like"/>
    <property type="match status" value="2"/>
</dbReference>
<gene>
    <name evidence="10" type="ORF">FKZ61_06290</name>
</gene>
<keyword evidence="2 7" id="KW-0813">Transport</keyword>
<keyword evidence="3" id="KW-1003">Cell membrane</keyword>
<feature type="compositionally biased region" description="Polar residues" evidence="8">
    <location>
        <begin position="1"/>
        <end position="10"/>
    </location>
</feature>
<feature type="transmembrane region" description="Helical" evidence="7">
    <location>
        <begin position="436"/>
        <end position="460"/>
    </location>
</feature>
<organism evidence="10 11">
    <name type="scientific">Litorilinea aerophila</name>
    <dbReference type="NCBI Taxonomy" id="1204385"/>
    <lineage>
        <taxon>Bacteria</taxon>
        <taxon>Bacillati</taxon>
        <taxon>Chloroflexota</taxon>
        <taxon>Caldilineae</taxon>
        <taxon>Caldilineales</taxon>
        <taxon>Caldilineaceae</taxon>
        <taxon>Litorilinea</taxon>
    </lineage>
</organism>
<dbReference type="Pfam" id="PF00528">
    <property type="entry name" value="BPD_transp_1"/>
    <property type="match status" value="2"/>
</dbReference>
<evidence type="ECO:0000259" key="9">
    <source>
        <dbReference type="PROSITE" id="PS50928"/>
    </source>
</evidence>
<evidence type="ECO:0000313" key="10">
    <source>
        <dbReference type="EMBL" id="TQE96857.1"/>
    </source>
</evidence>
<sequence length="575" mass="62182">MTRGSTVTELSLSRPSARPIRRPSPWNGRNGVLAVALLLVGWSLVRAGLLEGELVNAGGWVLALRFGRAALQPDLTPDLLSLTLHSTLITLAYAVCGTALSLAIGVVGGILSSEVWWQTVRASQGEGGLVAGGAPWLVVRSLLSVPRAIHEAIWGLIFINIFGLDPVSGILALGIPFGAITAKVFSEILDETPRGALQALRAGGAPPLAAFFYSLIPQAFADLLSYTFYRFECAIRSATILGLIGAGGLGYQILLSLQSLRYEQMWTFLYALILLCGLTDLWSARLRWRLSLSRPLAVCKVTDGEATAGPNDRLFRSSLWLALGLTLFSFWFIGARWELLWAPRSGQLFREMVATMFPPRLELAFWRELTVSAVDTLAMSILASAVAGVGGMLLAFPAAGAAWLGGGAEDAVGWMVRPVAWFTRGLLLLTRSIAEPIWALLAMFVLFPGLLPGAVGLGLYNLGILGRLNAEVVENLDERPTRAIQAQGASRLQAFLYAVWPRALPRFVGYALYRWEVCIRATVVVGLVGAGGLGRLLQEQLVRFDYHSVSATLLVFFLLTGLVDLGSAWARRLLR</sequence>
<reference evidence="10 11" key="1">
    <citation type="submission" date="2019-06" db="EMBL/GenBank/DDBJ databases">
        <title>Genome sequence of Litorilinea aerophila BAA-2444.</title>
        <authorList>
            <person name="Maclea K.S."/>
            <person name="Maurais E.G."/>
            <person name="Iannazzi L.C."/>
        </authorList>
    </citation>
    <scope>NUCLEOTIDE SEQUENCE [LARGE SCALE GENOMIC DNA]</scope>
    <source>
        <strain evidence="10 11">ATCC BAA-2444</strain>
    </source>
</reference>
<evidence type="ECO:0000256" key="5">
    <source>
        <dbReference type="ARBA" id="ARBA00022989"/>
    </source>
</evidence>
<feature type="domain" description="ABC transmembrane type-1" evidence="9">
    <location>
        <begin position="373"/>
        <end position="567"/>
    </location>
</feature>
<dbReference type="PANTHER" id="PTHR30043:SF1">
    <property type="entry name" value="ABC TRANSPORT SYSTEM PERMEASE PROTEIN P69"/>
    <property type="match status" value="1"/>
</dbReference>
<comment type="caution">
    <text evidence="10">The sequence shown here is derived from an EMBL/GenBank/DDBJ whole genome shotgun (WGS) entry which is preliminary data.</text>
</comment>
<feature type="region of interest" description="Disordered" evidence="8">
    <location>
        <begin position="1"/>
        <end position="23"/>
    </location>
</feature>
<feature type="transmembrane region" description="Helical" evidence="7">
    <location>
        <begin position="377"/>
        <end position="404"/>
    </location>
</feature>
<dbReference type="PANTHER" id="PTHR30043">
    <property type="entry name" value="PHOSPHONATES TRANSPORT SYSTEM PERMEASE PROTEIN"/>
    <property type="match status" value="1"/>
</dbReference>
<evidence type="ECO:0000256" key="4">
    <source>
        <dbReference type="ARBA" id="ARBA00022692"/>
    </source>
</evidence>
<keyword evidence="11" id="KW-1185">Reference proteome</keyword>
<dbReference type="OrthoDB" id="152016at2"/>
<dbReference type="InterPro" id="IPR000515">
    <property type="entry name" value="MetI-like"/>
</dbReference>
<keyword evidence="5 7" id="KW-1133">Transmembrane helix</keyword>
<protein>
    <submittedName>
        <fullName evidence="10">ABC transporter permease subunit</fullName>
    </submittedName>
</protein>
<feature type="transmembrane region" description="Helical" evidence="7">
    <location>
        <begin position="266"/>
        <end position="284"/>
    </location>
</feature>
<dbReference type="GO" id="GO:0005886">
    <property type="term" value="C:plasma membrane"/>
    <property type="evidence" value="ECO:0007669"/>
    <property type="project" value="UniProtKB-SubCell"/>
</dbReference>
<evidence type="ECO:0000256" key="6">
    <source>
        <dbReference type="ARBA" id="ARBA00023136"/>
    </source>
</evidence>